<name>A0A699SMG2_TANCI</name>
<proteinExistence type="predicted"/>
<dbReference type="EMBL" id="BKCJ011169888">
    <property type="protein sequence ID" value="GFC98073.1"/>
    <property type="molecule type" value="Genomic_DNA"/>
</dbReference>
<gene>
    <name evidence="1" type="ORF">Tci_870043</name>
</gene>
<sequence>PEFFAPRPETLQQYWAERAKKGQRGKVVVRLQLADTLPSLAQRLHDTKRQYVRVLFPPKTAYTPTNPLNTRETLLFALSNGELRRRLPCRDAAARGQPAKGTIDALEDTTVLLWSKDNWERLKRDIPAFDTLQEHLLSRSLDAQVDRLHITLSLPAEERYHAFRTAFPDLYRRVPLHMIASYLG</sequence>
<evidence type="ECO:0000313" key="1">
    <source>
        <dbReference type="EMBL" id="GFC98073.1"/>
    </source>
</evidence>
<accession>A0A699SMG2</accession>
<dbReference type="AlphaFoldDB" id="A0A699SMG2"/>
<reference evidence="1" key="1">
    <citation type="journal article" date="2019" name="Sci. Rep.">
        <title>Draft genome of Tanacetum cinerariifolium, the natural source of mosquito coil.</title>
        <authorList>
            <person name="Yamashiro T."/>
            <person name="Shiraishi A."/>
            <person name="Satake H."/>
            <person name="Nakayama K."/>
        </authorList>
    </citation>
    <scope>NUCLEOTIDE SEQUENCE</scope>
</reference>
<protein>
    <submittedName>
        <fullName evidence="1">Uncharacterized protein</fullName>
    </submittedName>
</protein>
<feature type="non-terminal residue" evidence="1">
    <location>
        <position position="184"/>
    </location>
</feature>
<comment type="caution">
    <text evidence="1">The sequence shown here is derived from an EMBL/GenBank/DDBJ whole genome shotgun (WGS) entry which is preliminary data.</text>
</comment>
<organism evidence="1">
    <name type="scientific">Tanacetum cinerariifolium</name>
    <name type="common">Dalmatian daisy</name>
    <name type="synonym">Chrysanthemum cinerariifolium</name>
    <dbReference type="NCBI Taxonomy" id="118510"/>
    <lineage>
        <taxon>Eukaryota</taxon>
        <taxon>Viridiplantae</taxon>
        <taxon>Streptophyta</taxon>
        <taxon>Embryophyta</taxon>
        <taxon>Tracheophyta</taxon>
        <taxon>Spermatophyta</taxon>
        <taxon>Magnoliopsida</taxon>
        <taxon>eudicotyledons</taxon>
        <taxon>Gunneridae</taxon>
        <taxon>Pentapetalae</taxon>
        <taxon>asterids</taxon>
        <taxon>campanulids</taxon>
        <taxon>Asterales</taxon>
        <taxon>Asteraceae</taxon>
        <taxon>Asteroideae</taxon>
        <taxon>Anthemideae</taxon>
        <taxon>Anthemidinae</taxon>
        <taxon>Tanacetum</taxon>
    </lineage>
</organism>
<feature type="non-terminal residue" evidence="1">
    <location>
        <position position="1"/>
    </location>
</feature>